<gene>
    <name evidence="2" type="ORF">HPBE_LOCUS17196</name>
</gene>
<dbReference type="AlphaFoldDB" id="A0A183G688"/>
<keyword evidence="3" id="KW-1185">Reference proteome</keyword>
<feature type="compositionally biased region" description="Basic and acidic residues" evidence="1">
    <location>
        <begin position="41"/>
        <end position="59"/>
    </location>
</feature>
<sequence length="285" mass="31816">MADIEQPQPSLCQRICCCMTTPTKEPPVQLIRKRRLSVSTDESKPSKPRDPLVEQESRRNDFAMNDIMLEEVLGEEKHDDVEGVVEDAISISTNVVEEVDESELSRLRLHPTVSASEENRSNAQDDHAPSDDEDEEEDEESEEKVEISVSMEMPSTSKETSDDKAKVDSEDESRTSPASSIDEDGSVSEEAEADRDTADRNPSPDESESLAKNSGPSVIQVGNESDIEEEILMNSAPPPEPPVQSKSFLISISHLFWQKNVFDSFKKKFLPIKGSHTYVCRFAKN</sequence>
<evidence type="ECO:0000313" key="2">
    <source>
        <dbReference type="EMBL" id="VDP08194.1"/>
    </source>
</evidence>
<feature type="region of interest" description="Disordered" evidence="1">
    <location>
        <begin position="111"/>
        <end position="243"/>
    </location>
</feature>
<feature type="compositionally biased region" description="Basic and acidic residues" evidence="1">
    <location>
        <begin position="117"/>
        <end position="130"/>
    </location>
</feature>
<name>A0A183G688_HELPZ</name>
<evidence type="ECO:0000313" key="3">
    <source>
        <dbReference type="Proteomes" id="UP000050761"/>
    </source>
</evidence>
<accession>A0A183G688</accession>
<evidence type="ECO:0000256" key="1">
    <source>
        <dbReference type="SAM" id="MobiDB-lite"/>
    </source>
</evidence>
<feature type="compositionally biased region" description="Polar residues" evidence="1">
    <location>
        <begin position="210"/>
        <end position="223"/>
    </location>
</feature>
<dbReference type="OrthoDB" id="5877043at2759"/>
<feature type="compositionally biased region" description="Acidic residues" evidence="1">
    <location>
        <begin position="181"/>
        <end position="193"/>
    </location>
</feature>
<reference evidence="4" key="2">
    <citation type="submission" date="2019-09" db="UniProtKB">
        <authorList>
            <consortium name="WormBaseParasite"/>
        </authorList>
    </citation>
    <scope>IDENTIFICATION</scope>
</reference>
<dbReference type="WBParaSite" id="HPBE_0001719701-mRNA-1">
    <property type="protein sequence ID" value="HPBE_0001719701-mRNA-1"/>
    <property type="gene ID" value="HPBE_0001719701"/>
</dbReference>
<feature type="compositionally biased region" description="Basic and acidic residues" evidence="1">
    <location>
        <begin position="159"/>
        <end position="174"/>
    </location>
</feature>
<feature type="compositionally biased region" description="Acidic residues" evidence="1">
    <location>
        <begin position="131"/>
        <end position="143"/>
    </location>
</feature>
<dbReference type="Proteomes" id="UP000050761">
    <property type="component" value="Unassembled WGS sequence"/>
</dbReference>
<feature type="compositionally biased region" description="Basic and acidic residues" evidence="1">
    <location>
        <begin position="194"/>
        <end position="203"/>
    </location>
</feature>
<evidence type="ECO:0000313" key="4">
    <source>
        <dbReference type="WBParaSite" id="HPBE_0001719701-mRNA-1"/>
    </source>
</evidence>
<dbReference type="EMBL" id="UZAH01029851">
    <property type="protein sequence ID" value="VDP08194.1"/>
    <property type="molecule type" value="Genomic_DNA"/>
</dbReference>
<organism evidence="3 4">
    <name type="scientific">Heligmosomoides polygyrus</name>
    <name type="common">Parasitic roundworm</name>
    <dbReference type="NCBI Taxonomy" id="6339"/>
    <lineage>
        <taxon>Eukaryota</taxon>
        <taxon>Metazoa</taxon>
        <taxon>Ecdysozoa</taxon>
        <taxon>Nematoda</taxon>
        <taxon>Chromadorea</taxon>
        <taxon>Rhabditida</taxon>
        <taxon>Rhabditina</taxon>
        <taxon>Rhabditomorpha</taxon>
        <taxon>Strongyloidea</taxon>
        <taxon>Heligmosomidae</taxon>
        <taxon>Heligmosomoides</taxon>
    </lineage>
</organism>
<reference evidence="2 3" key="1">
    <citation type="submission" date="2018-11" db="EMBL/GenBank/DDBJ databases">
        <authorList>
            <consortium name="Pathogen Informatics"/>
        </authorList>
    </citation>
    <scope>NUCLEOTIDE SEQUENCE [LARGE SCALE GENOMIC DNA]</scope>
</reference>
<accession>A0A3P8BR80</accession>
<protein>
    <submittedName>
        <fullName evidence="4">Nucleolin 1-like</fullName>
    </submittedName>
</protein>
<proteinExistence type="predicted"/>
<feature type="region of interest" description="Disordered" evidence="1">
    <location>
        <begin position="28"/>
        <end position="59"/>
    </location>
</feature>